<dbReference type="InterPro" id="IPR017853">
    <property type="entry name" value="GH"/>
</dbReference>
<dbReference type="OrthoDB" id="1795295at2"/>
<dbReference type="InterPro" id="IPR036366">
    <property type="entry name" value="PGBDSf"/>
</dbReference>
<feature type="domain" description="Rv2525c-like glycoside hydrolase-like" evidence="2">
    <location>
        <begin position="172"/>
        <end position="356"/>
    </location>
</feature>
<dbReference type="SUPFAM" id="SSF47090">
    <property type="entry name" value="PGBD-like"/>
    <property type="match status" value="1"/>
</dbReference>
<dbReference type="RefSeq" id="WP_142765549.1">
    <property type="nucleotide sequence ID" value="NZ_CP041356.1"/>
</dbReference>
<dbReference type="KEGG" id="lack:FLP15_00235"/>
<dbReference type="Pfam" id="PF08924">
    <property type="entry name" value="Rv2525c_GlyHyd-like"/>
    <property type="match status" value="1"/>
</dbReference>
<dbReference type="InterPro" id="IPR002477">
    <property type="entry name" value="Peptidoglycan-bd-like"/>
</dbReference>
<dbReference type="Pfam" id="PF01471">
    <property type="entry name" value="PG_binding_1"/>
    <property type="match status" value="1"/>
</dbReference>
<evidence type="ECO:0000259" key="1">
    <source>
        <dbReference type="Pfam" id="PF01471"/>
    </source>
</evidence>
<dbReference type="CDD" id="cd06418">
    <property type="entry name" value="GH25_BacA-like"/>
    <property type="match status" value="1"/>
</dbReference>
<dbReference type="InterPro" id="IPR036365">
    <property type="entry name" value="PGBD-like_sf"/>
</dbReference>
<proteinExistence type="predicted"/>
<dbReference type="Gene3D" id="1.10.101.10">
    <property type="entry name" value="PGBD-like superfamily/PGBD"/>
    <property type="match status" value="1"/>
</dbReference>
<evidence type="ECO:0000313" key="3">
    <source>
        <dbReference type="EMBL" id="QDK69882.1"/>
    </source>
</evidence>
<dbReference type="AlphaFoldDB" id="A0A514Z5L2"/>
<name>A0A514Z5L2_9LACT</name>
<feature type="domain" description="Peptidoglycan binding-like" evidence="1">
    <location>
        <begin position="89"/>
        <end position="146"/>
    </location>
</feature>
<sequence>MWAKALFDMSAFVLVPGGAETIREMQQWLNVNYNEYFGIMPCDGIYQRDTNTALIYALQAEEGLGVGTANGAYGPTTTADTPTLSIGASGNFVEILQYALYVNGFYQSGPFDGNYTQAVADAVSAFQKFMVIPVTGTANVTTFKALLSSAGDTNRSATGADTATQLSSAQIQTLANFGVKYIGRYLTGTVGSANTPKNLTVSEATAITAAGISIFPIYEDGGYVLTYFTAAQGLTDGDAAGIAARNLGIPANTVIYFAVDVDIEDGDIDGTVIPYFASVQSELANYGYQVGVYGTRNVCARVSNAGYANFAFVADMSTGWSGNLGFAMPQNWAFDQFCEFTLGSGSGAVDIDQDAVSGRDTGFNTLVSDIPSDILQKIGQIGNLLPTLSDAAKITVSLDKEFKFSAPGYDIYSKLTLSTSVGEGDNVTTFDISDGAINATFTNTLFNLYDFTQLDSTKQAGTLFNELGNSIQNGSLNVGIATEHSDEEAGNIGIQMTYTFKADEVEDGPEVEYEWEVQVYYNKPVIAAKNADGYSSLAQVVANCAVTVAGSVKLAHIYAVMNETVPGTEWVDDDAEEVLPVLQNIAPFLSNLHSVQK</sequence>
<dbReference type="Proteomes" id="UP000315128">
    <property type="component" value="Chromosome"/>
</dbReference>
<evidence type="ECO:0000313" key="4">
    <source>
        <dbReference type="Proteomes" id="UP000315128"/>
    </source>
</evidence>
<dbReference type="InterPro" id="IPR015020">
    <property type="entry name" value="Rv2525c-like_Glyco_Hydro-like"/>
</dbReference>
<accession>A0A514Z5L2</accession>
<dbReference type="SUPFAM" id="SSF51445">
    <property type="entry name" value="(Trans)glycosidases"/>
    <property type="match status" value="1"/>
</dbReference>
<keyword evidence="4" id="KW-1185">Reference proteome</keyword>
<protein>
    <submittedName>
        <fullName evidence="3">DUF1906 domain-containing protein</fullName>
    </submittedName>
</protein>
<gene>
    <name evidence="3" type="ORF">FLP15_00235</name>
</gene>
<dbReference type="EMBL" id="CP041356">
    <property type="protein sequence ID" value="QDK69882.1"/>
    <property type="molecule type" value="Genomic_DNA"/>
</dbReference>
<reference evidence="3 4" key="1">
    <citation type="submission" date="2019-07" db="EMBL/GenBank/DDBJ databases">
        <title>Genome sequencing of KACC 19320.</title>
        <authorList>
            <person name="Heo J."/>
            <person name="Kim S.-J."/>
            <person name="Kim J.-S."/>
            <person name="Hong S.-B."/>
            <person name="Kwon S.-W."/>
        </authorList>
    </citation>
    <scope>NUCLEOTIDE SEQUENCE [LARGE SCALE GENOMIC DNA]</scope>
    <source>
        <strain evidence="3 4">KACC 19320</strain>
    </source>
</reference>
<organism evidence="3 4">
    <name type="scientific">Lactococcus protaetiae</name>
    <dbReference type="NCBI Taxonomy" id="2592653"/>
    <lineage>
        <taxon>Bacteria</taxon>
        <taxon>Bacillati</taxon>
        <taxon>Bacillota</taxon>
        <taxon>Bacilli</taxon>
        <taxon>Lactobacillales</taxon>
        <taxon>Streptococcaceae</taxon>
        <taxon>Lactococcus</taxon>
    </lineage>
</organism>
<dbReference type="Gene3D" id="3.20.20.80">
    <property type="entry name" value="Glycosidases"/>
    <property type="match status" value="1"/>
</dbReference>
<evidence type="ECO:0000259" key="2">
    <source>
        <dbReference type="Pfam" id="PF08924"/>
    </source>
</evidence>